<evidence type="ECO:0000313" key="7">
    <source>
        <dbReference type="RefSeq" id="XP_039145703.1"/>
    </source>
</evidence>
<comment type="subcellular location">
    <subcellularLocation>
        <location evidence="1 3">Nucleus</location>
    </subcellularLocation>
</comment>
<dbReference type="GeneID" id="120282938"/>
<reference evidence="7" key="1">
    <citation type="submission" date="2025-08" db="UniProtKB">
        <authorList>
            <consortium name="RefSeq"/>
        </authorList>
    </citation>
    <scope>IDENTIFICATION</scope>
</reference>
<name>A0AB40D0B5_DIOCR</name>
<evidence type="ECO:0000256" key="3">
    <source>
        <dbReference type="PROSITE-ProRule" id="PRU00357"/>
    </source>
</evidence>
<gene>
    <name evidence="7" type="primary">LOC120282938</name>
</gene>
<feature type="compositionally biased region" description="Basic residues" evidence="4">
    <location>
        <begin position="76"/>
        <end position="85"/>
    </location>
</feature>
<dbReference type="PROSITE" id="PS51017">
    <property type="entry name" value="CCT"/>
    <property type="match status" value="1"/>
</dbReference>
<feature type="compositionally biased region" description="Basic residues" evidence="4">
    <location>
        <begin position="28"/>
        <end position="42"/>
    </location>
</feature>
<dbReference type="Proteomes" id="UP001515500">
    <property type="component" value="Chromosome 18"/>
</dbReference>
<proteinExistence type="predicted"/>
<sequence>MSTGNTKQLKAEEITEPRQYNTEERKNAIKKYRSKRDKRNFSKRIKYHCRSEQANGQLRIRGRFARREDAENAQINHRHHHHHHQQQQQQQQVYISGDEGYSFSSESYAYSTENTESGGEEEWARQMQQLWSMNSDTFYL</sequence>
<feature type="compositionally biased region" description="Basic and acidic residues" evidence="4">
    <location>
        <begin position="9"/>
        <end position="27"/>
    </location>
</feature>
<dbReference type="GO" id="GO:0005634">
    <property type="term" value="C:nucleus"/>
    <property type="evidence" value="ECO:0007669"/>
    <property type="project" value="UniProtKB-SubCell"/>
</dbReference>
<dbReference type="GO" id="GO:0003700">
    <property type="term" value="F:DNA-binding transcription factor activity"/>
    <property type="evidence" value="ECO:0007669"/>
    <property type="project" value="TreeGrafter"/>
</dbReference>
<protein>
    <submittedName>
        <fullName evidence="7">Two-component response regulator-like APRR1</fullName>
    </submittedName>
</protein>
<keyword evidence="2 3" id="KW-0539">Nucleus</keyword>
<evidence type="ECO:0000256" key="2">
    <source>
        <dbReference type="ARBA" id="ARBA00023242"/>
    </source>
</evidence>
<dbReference type="InterPro" id="IPR010402">
    <property type="entry name" value="CCT_domain"/>
</dbReference>
<dbReference type="Pfam" id="PF06203">
    <property type="entry name" value="CCT"/>
    <property type="match status" value="1"/>
</dbReference>
<feature type="region of interest" description="Disordered" evidence="4">
    <location>
        <begin position="1"/>
        <end position="42"/>
    </location>
</feature>
<dbReference type="RefSeq" id="XP_039145703.1">
    <property type="nucleotide sequence ID" value="XM_039289769.1"/>
</dbReference>
<evidence type="ECO:0000256" key="1">
    <source>
        <dbReference type="ARBA" id="ARBA00004123"/>
    </source>
</evidence>
<evidence type="ECO:0000313" key="6">
    <source>
        <dbReference type="Proteomes" id="UP001515500"/>
    </source>
</evidence>
<evidence type="ECO:0000259" key="5">
    <source>
        <dbReference type="PROSITE" id="PS51017"/>
    </source>
</evidence>
<dbReference type="GO" id="GO:0009909">
    <property type="term" value="P:regulation of flower development"/>
    <property type="evidence" value="ECO:0007669"/>
    <property type="project" value="InterPro"/>
</dbReference>
<keyword evidence="6" id="KW-1185">Reference proteome</keyword>
<feature type="region of interest" description="Disordered" evidence="4">
    <location>
        <begin position="71"/>
        <end position="98"/>
    </location>
</feature>
<dbReference type="PANTHER" id="PTHR31319">
    <property type="entry name" value="ZINC FINGER PROTEIN CONSTANS-LIKE 4"/>
    <property type="match status" value="1"/>
</dbReference>
<accession>A0AB40D0B5</accession>
<dbReference type="PANTHER" id="PTHR31319:SF110">
    <property type="entry name" value="CCT MOTIF FAMILY PROTEIN"/>
    <property type="match status" value="1"/>
</dbReference>
<dbReference type="InterPro" id="IPR045281">
    <property type="entry name" value="CONSTANS-like"/>
</dbReference>
<evidence type="ECO:0000256" key="4">
    <source>
        <dbReference type="SAM" id="MobiDB-lite"/>
    </source>
</evidence>
<organism evidence="6 7">
    <name type="scientific">Dioscorea cayennensis subsp. rotundata</name>
    <name type="common">White Guinea yam</name>
    <name type="synonym">Dioscorea rotundata</name>
    <dbReference type="NCBI Taxonomy" id="55577"/>
    <lineage>
        <taxon>Eukaryota</taxon>
        <taxon>Viridiplantae</taxon>
        <taxon>Streptophyta</taxon>
        <taxon>Embryophyta</taxon>
        <taxon>Tracheophyta</taxon>
        <taxon>Spermatophyta</taxon>
        <taxon>Magnoliopsida</taxon>
        <taxon>Liliopsida</taxon>
        <taxon>Dioscoreales</taxon>
        <taxon>Dioscoreaceae</taxon>
        <taxon>Dioscorea</taxon>
    </lineage>
</organism>
<feature type="domain" description="CCT" evidence="5">
    <location>
        <begin position="25"/>
        <end position="67"/>
    </location>
</feature>
<dbReference type="AlphaFoldDB" id="A0AB40D0B5"/>